<dbReference type="OrthoDB" id="3472490at2"/>
<dbReference type="InterPro" id="IPR007627">
    <property type="entry name" value="RNA_pol_sigma70_r2"/>
</dbReference>
<accession>A0A3A1UQH7</accession>
<protein>
    <recommendedName>
        <fullName evidence="6">RNA polymerase sigma factor</fullName>
    </recommendedName>
</protein>
<dbReference type="PANTHER" id="PTHR43133">
    <property type="entry name" value="RNA POLYMERASE ECF-TYPE SIGMA FACTO"/>
    <property type="match status" value="1"/>
</dbReference>
<dbReference type="GO" id="GO:0006950">
    <property type="term" value="P:response to stress"/>
    <property type="evidence" value="ECO:0007669"/>
    <property type="project" value="UniProtKB-ARBA"/>
</dbReference>
<evidence type="ECO:0000256" key="2">
    <source>
        <dbReference type="ARBA" id="ARBA00023015"/>
    </source>
</evidence>
<keyword evidence="3 6" id="KW-0731">Sigma factor</keyword>
<dbReference type="InterPro" id="IPR013249">
    <property type="entry name" value="RNA_pol_sigma70_r4_t2"/>
</dbReference>
<dbReference type="InterPro" id="IPR014284">
    <property type="entry name" value="RNA_pol_sigma-70_dom"/>
</dbReference>
<dbReference type="Gene3D" id="1.10.10.10">
    <property type="entry name" value="Winged helix-like DNA-binding domain superfamily/Winged helix DNA-binding domain"/>
    <property type="match status" value="1"/>
</dbReference>
<dbReference type="PROSITE" id="PS01063">
    <property type="entry name" value="SIGMA70_ECF"/>
    <property type="match status" value="1"/>
</dbReference>
<dbReference type="InterPro" id="IPR036388">
    <property type="entry name" value="WH-like_DNA-bd_sf"/>
</dbReference>
<dbReference type="AlphaFoldDB" id="A0A3A1UQH7"/>
<evidence type="ECO:0000256" key="5">
    <source>
        <dbReference type="ARBA" id="ARBA00023163"/>
    </source>
</evidence>
<dbReference type="InterPro" id="IPR013324">
    <property type="entry name" value="RNA_pol_sigma_r3/r4-like"/>
</dbReference>
<evidence type="ECO:0000313" key="10">
    <source>
        <dbReference type="Proteomes" id="UP000266482"/>
    </source>
</evidence>
<evidence type="ECO:0000313" key="9">
    <source>
        <dbReference type="EMBL" id="RIX50758.1"/>
    </source>
</evidence>
<evidence type="ECO:0000256" key="4">
    <source>
        <dbReference type="ARBA" id="ARBA00023125"/>
    </source>
</evidence>
<evidence type="ECO:0000256" key="1">
    <source>
        <dbReference type="ARBA" id="ARBA00010641"/>
    </source>
</evidence>
<dbReference type="GO" id="GO:0016987">
    <property type="term" value="F:sigma factor activity"/>
    <property type="evidence" value="ECO:0007669"/>
    <property type="project" value="UniProtKB-KW"/>
</dbReference>
<dbReference type="NCBIfam" id="TIGR02937">
    <property type="entry name" value="sigma70-ECF"/>
    <property type="match status" value="1"/>
</dbReference>
<dbReference type="NCBIfam" id="NF007216">
    <property type="entry name" value="PRK09638.1"/>
    <property type="match status" value="1"/>
</dbReference>
<keyword evidence="5 6" id="KW-0804">Transcription</keyword>
<sequence length="180" mass="20921">MYDEAAIVKKAAKGDVQSLSELLRQHYSFLYQYVLKLTMDKGKAEDLTQETMLKAIEKIGTFKGQSKFSTWLIAIASRLSIDRARRYKREQQYVQEEGSARSLRYETLGRMNDWPDALEALGQLEENQRMAVLLKYYYGYSQEEIAEMLDTPVGTVKSRIHAGIKQLRKEMTHHEQERSS</sequence>
<keyword evidence="10" id="KW-1185">Reference proteome</keyword>
<dbReference type="InterPro" id="IPR000838">
    <property type="entry name" value="RNA_pol_sigma70_ECF_CS"/>
</dbReference>
<keyword evidence="4 6" id="KW-0238">DNA-binding</keyword>
<dbReference type="RefSeq" id="WP_119601383.1">
    <property type="nucleotide sequence ID" value="NZ_QXQA01000013.1"/>
</dbReference>
<dbReference type="GO" id="GO:0003677">
    <property type="term" value="F:DNA binding"/>
    <property type="evidence" value="ECO:0007669"/>
    <property type="project" value="UniProtKB-KW"/>
</dbReference>
<dbReference type="SUPFAM" id="SSF88659">
    <property type="entry name" value="Sigma3 and sigma4 domains of RNA polymerase sigma factors"/>
    <property type="match status" value="1"/>
</dbReference>
<evidence type="ECO:0000259" key="8">
    <source>
        <dbReference type="Pfam" id="PF08281"/>
    </source>
</evidence>
<evidence type="ECO:0000256" key="3">
    <source>
        <dbReference type="ARBA" id="ARBA00023082"/>
    </source>
</evidence>
<dbReference type="Proteomes" id="UP000266482">
    <property type="component" value="Unassembled WGS sequence"/>
</dbReference>
<evidence type="ECO:0000256" key="6">
    <source>
        <dbReference type="RuleBase" id="RU000716"/>
    </source>
</evidence>
<dbReference type="InterPro" id="IPR013325">
    <property type="entry name" value="RNA_pol_sigma_r2"/>
</dbReference>
<dbReference type="Pfam" id="PF04542">
    <property type="entry name" value="Sigma70_r2"/>
    <property type="match status" value="1"/>
</dbReference>
<reference evidence="9 10" key="1">
    <citation type="submission" date="2018-09" db="EMBL/GenBank/DDBJ databases">
        <title>Paenibacillus aracenensis nov. sp. isolated from a cave in southern Spain.</title>
        <authorList>
            <person name="Jurado V."/>
            <person name="Gutierrez-Patricio S."/>
            <person name="Gonzalez-Pimentel J.L."/>
            <person name="Miller A.Z."/>
            <person name="Laiz L."/>
            <person name="Saiz-Jimenez C."/>
        </authorList>
    </citation>
    <scope>NUCLEOTIDE SEQUENCE [LARGE SCALE GENOMIC DNA]</scope>
    <source>
        <strain evidence="9 10">DSM 22867</strain>
    </source>
</reference>
<gene>
    <name evidence="9" type="primary">sigY</name>
    <name evidence="9" type="ORF">D3P08_18820</name>
</gene>
<proteinExistence type="inferred from homology"/>
<name>A0A3A1UQH7_9BACL</name>
<comment type="similarity">
    <text evidence="1 6">Belongs to the sigma-70 factor family. ECF subfamily.</text>
</comment>
<keyword evidence="2 6" id="KW-0805">Transcription regulation</keyword>
<dbReference type="Gene3D" id="1.10.1740.10">
    <property type="match status" value="1"/>
</dbReference>
<dbReference type="EMBL" id="QXQA01000013">
    <property type="protein sequence ID" value="RIX50758.1"/>
    <property type="molecule type" value="Genomic_DNA"/>
</dbReference>
<feature type="domain" description="RNA polymerase sigma factor 70 region 4 type 2" evidence="8">
    <location>
        <begin position="118"/>
        <end position="167"/>
    </location>
</feature>
<dbReference type="SUPFAM" id="SSF88946">
    <property type="entry name" value="Sigma2 domain of RNA polymerase sigma factors"/>
    <property type="match status" value="1"/>
</dbReference>
<dbReference type="InterPro" id="IPR039425">
    <property type="entry name" value="RNA_pol_sigma-70-like"/>
</dbReference>
<dbReference type="PANTHER" id="PTHR43133:SF60">
    <property type="entry name" value="RNA POLYMERASE SIGMA FACTOR SIGV"/>
    <property type="match status" value="1"/>
</dbReference>
<evidence type="ECO:0000259" key="7">
    <source>
        <dbReference type="Pfam" id="PF04542"/>
    </source>
</evidence>
<comment type="caution">
    <text evidence="9">The sequence shown here is derived from an EMBL/GenBank/DDBJ whole genome shotgun (WGS) entry which is preliminary data.</text>
</comment>
<feature type="domain" description="RNA polymerase sigma-70 region 2" evidence="7">
    <location>
        <begin position="22"/>
        <end position="89"/>
    </location>
</feature>
<dbReference type="CDD" id="cd06171">
    <property type="entry name" value="Sigma70_r4"/>
    <property type="match status" value="1"/>
</dbReference>
<dbReference type="GO" id="GO:0006352">
    <property type="term" value="P:DNA-templated transcription initiation"/>
    <property type="evidence" value="ECO:0007669"/>
    <property type="project" value="InterPro"/>
</dbReference>
<organism evidence="9 10">
    <name type="scientific">Paenibacillus nanensis</name>
    <dbReference type="NCBI Taxonomy" id="393251"/>
    <lineage>
        <taxon>Bacteria</taxon>
        <taxon>Bacillati</taxon>
        <taxon>Bacillota</taxon>
        <taxon>Bacilli</taxon>
        <taxon>Bacillales</taxon>
        <taxon>Paenibacillaceae</taxon>
        <taxon>Paenibacillus</taxon>
    </lineage>
</organism>
<dbReference type="Pfam" id="PF08281">
    <property type="entry name" value="Sigma70_r4_2"/>
    <property type="match status" value="1"/>
</dbReference>